<dbReference type="Pfam" id="PF13391">
    <property type="entry name" value="HNH_2"/>
    <property type="match status" value="1"/>
</dbReference>
<name>A0A6I4I8W9_9SPHI</name>
<keyword evidence="4" id="KW-1185">Reference proteome</keyword>
<dbReference type="InterPro" id="IPR003615">
    <property type="entry name" value="HNH_nuc"/>
</dbReference>
<dbReference type="Pfam" id="PF18145">
    <property type="entry name" value="SAVED"/>
    <property type="match status" value="1"/>
</dbReference>
<dbReference type="Proteomes" id="UP000434850">
    <property type="component" value="Unassembled WGS sequence"/>
</dbReference>
<proteinExistence type="predicted"/>
<dbReference type="NCBIfam" id="NF033611">
    <property type="entry name" value="SAVED"/>
    <property type="match status" value="1"/>
</dbReference>
<organism evidence="3 4">
    <name type="scientific">Mucilaginibacter aquatilis</name>
    <dbReference type="NCBI Taxonomy" id="1517760"/>
    <lineage>
        <taxon>Bacteria</taxon>
        <taxon>Pseudomonadati</taxon>
        <taxon>Bacteroidota</taxon>
        <taxon>Sphingobacteriia</taxon>
        <taxon>Sphingobacteriales</taxon>
        <taxon>Sphingobacteriaceae</taxon>
        <taxon>Mucilaginibacter</taxon>
    </lineage>
</organism>
<evidence type="ECO:0000313" key="3">
    <source>
        <dbReference type="EMBL" id="MVN91482.1"/>
    </source>
</evidence>
<gene>
    <name evidence="3" type="ORF">GO816_10135</name>
</gene>
<evidence type="ECO:0000259" key="1">
    <source>
        <dbReference type="Pfam" id="PF13391"/>
    </source>
</evidence>
<feature type="domain" description="SMODS-associated and fused to various effectors" evidence="2">
    <location>
        <begin position="217"/>
        <end position="395"/>
    </location>
</feature>
<dbReference type="RefSeq" id="WP_157541731.1">
    <property type="nucleotide sequence ID" value="NZ_WQLA01000003.1"/>
</dbReference>
<sequence>MAKKNKKIEVDNHIVETRPAIKEPDKVRLWVRSGGRCAICNKYLLDLNYDVSIGEMAHIVGWSKADKSPRGDAELALDARNTVNNLMLLCADHHKIIDTKELLEEFTLERLMQHKADHEKRIHHLTDLQIDSESVVLRMLGGIRGATVEVSKENARNVIFNSERKFAMFIDSFDKHGIEIDLKALPEPEENWEGYWSIGQGIIDRSLNPLIEGVVKGQVRHLSVFAMSRIPLLVYLGYQLDDKIPTSLYQKHRGDQETWMWSEETKTETFEVFKLKENASDKIALILSLSGSINPSELPEKILESCNLYEMVPVGTTPNRDILRSKASYENFSKTYHGFLSQLEVSHKSCKQINLFPAVPVTAALACGRGLMRDAQPAIIVYDRSGTIYKPALTVNAK</sequence>
<accession>A0A6I4I8W9</accession>
<protein>
    <submittedName>
        <fullName evidence="3">SAVED domain-containing protein</fullName>
    </submittedName>
</protein>
<dbReference type="EMBL" id="WQLA01000003">
    <property type="protein sequence ID" value="MVN91482.1"/>
    <property type="molecule type" value="Genomic_DNA"/>
</dbReference>
<evidence type="ECO:0000313" key="4">
    <source>
        <dbReference type="Proteomes" id="UP000434850"/>
    </source>
</evidence>
<reference evidence="3 4" key="1">
    <citation type="submission" date="2019-12" db="EMBL/GenBank/DDBJ databases">
        <title>Mucilaginibacter sp. HME9299 genome sequencing and assembly.</title>
        <authorList>
            <person name="Kang H."/>
            <person name="Kim H."/>
            <person name="Joh K."/>
        </authorList>
    </citation>
    <scope>NUCLEOTIDE SEQUENCE [LARGE SCALE GENOMIC DNA]</scope>
    <source>
        <strain evidence="3 4">HME9299</strain>
    </source>
</reference>
<dbReference type="OrthoDB" id="5379188at2"/>
<feature type="domain" description="HNH nuclease" evidence="1">
    <location>
        <begin position="37"/>
        <end position="98"/>
    </location>
</feature>
<evidence type="ECO:0000259" key="2">
    <source>
        <dbReference type="Pfam" id="PF18145"/>
    </source>
</evidence>
<dbReference type="InterPro" id="IPR040836">
    <property type="entry name" value="SAVED"/>
</dbReference>
<comment type="caution">
    <text evidence="3">The sequence shown here is derived from an EMBL/GenBank/DDBJ whole genome shotgun (WGS) entry which is preliminary data.</text>
</comment>
<dbReference type="CDD" id="cd00085">
    <property type="entry name" value="HNHc"/>
    <property type="match status" value="1"/>
</dbReference>
<dbReference type="AlphaFoldDB" id="A0A6I4I8W9"/>